<dbReference type="AlphaFoldDB" id="A0A369YHD2"/>
<sequence>MRHFLLGCFLTLFSSTIFAQLKTDLVLLNLKGPVKKWETKSINPSNDSVLEHKITYFNSQGFKTKEETLGNFALVQSFVYDEQGRLVKSFWNGDSDEIEYLYRTNADGTLTVTQKWKAKEIPNPIISENTYDKNGLLIIEKTADESCEEKCEKLENGMNKYSHHYDEQGNLVEIKNEIFDNESIKFTNKYVDGKLVEQTETSYGSKEVRTFDANGHLIKLEDFPPHGFGDGSSSSIKVWKNTVDNYGNVLKIETFDESNNSSSTIVENSYEYY</sequence>
<gene>
    <name evidence="2" type="ORF">DPV93_06390</name>
</gene>
<feature type="chain" id="PRO_5016670457" description="Toxin-antitoxin system YwqK family antitoxin" evidence="1">
    <location>
        <begin position="20"/>
        <end position="273"/>
    </location>
</feature>
<dbReference type="Gene3D" id="2.180.10.10">
    <property type="entry name" value="RHS repeat-associated core"/>
    <property type="match status" value="1"/>
</dbReference>
<evidence type="ECO:0000313" key="2">
    <source>
        <dbReference type="EMBL" id="RDE71952.1"/>
    </source>
</evidence>
<name>A0A369YHD2_9PAST</name>
<comment type="caution">
    <text evidence="2">The sequence shown here is derived from an EMBL/GenBank/DDBJ whole genome shotgun (WGS) entry which is preliminary data.</text>
</comment>
<evidence type="ECO:0000256" key="1">
    <source>
        <dbReference type="SAM" id="SignalP"/>
    </source>
</evidence>
<accession>A0A369YHD2</accession>
<reference evidence="2 3" key="1">
    <citation type="submission" date="2018-05" db="EMBL/GenBank/DDBJ databases">
        <title>Draft Genome Sequences for a Diverse set of 7 Haemophilus Species.</title>
        <authorList>
            <person name="Nichols M."/>
            <person name="Topaz N."/>
            <person name="Wang X."/>
            <person name="Wang X."/>
            <person name="Boxrud D."/>
        </authorList>
    </citation>
    <scope>NUCLEOTIDE SEQUENCE [LARGE SCALE GENOMIC DNA]</scope>
    <source>
        <strain evidence="2 3">C2002001239</strain>
    </source>
</reference>
<protein>
    <recommendedName>
        <fullName evidence="4">Toxin-antitoxin system YwqK family antitoxin</fullName>
    </recommendedName>
</protein>
<evidence type="ECO:0000313" key="3">
    <source>
        <dbReference type="Proteomes" id="UP000253872"/>
    </source>
</evidence>
<dbReference type="Proteomes" id="UP000253872">
    <property type="component" value="Unassembled WGS sequence"/>
</dbReference>
<feature type="signal peptide" evidence="1">
    <location>
        <begin position="1"/>
        <end position="19"/>
    </location>
</feature>
<dbReference type="RefSeq" id="WP_111403063.1">
    <property type="nucleotide sequence ID" value="NZ_QEPN01000004.1"/>
</dbReference>
<dbReference type="EMBL" id="QEPN01000004">
    <property type="protein sequence ID" value="RDE71952.1"/>
    <property type="molecule type" value="Genomic_DNA"/>
</dbReference>
<proteinExistence type="predicted"/>
<evidence type="ECO:0008006" key="4">
    <source>
        <dbReference type="Google" id="ProtNLM"/>
    </source>
</evidence>
<dbReference type="STRING" id="1035839.GCA_000238795_01032"/>
<keyword evidence="1" id="KW-0732">Signal</keyword>
<organism evidence="2 3">
    <name type="scientific">Haemophilus sputorum</name>
    <dbReference type="NCBI Taxonomy" id="1078480"/>
    <lineage>
        <taxon>Bacteria</taxon>
        <taxon>Pseudomonadati</taxon>
        <taxon>Pseudomonadota</taxon>
        <taxon>Gammaproteobacteria</taxon>
        <taxon>Pasteurellales</taxon>
        <taxon>Pasteurellaceae</taxon>
        <taxon>Haemophilus</taxon>
    </lineage>
</organism>